<dbReference type="OrthoDB" id="10579072at2759"/>
<feature type="compositionally biased region" description="Polar residues" evidence="1">
    <location>
        <begin position="120"/>
        <end position="130"/>
    </location>
</feature>
<keyword evidence="3" id="KW-1185">Reference proteome</keyword>
<sequence length="287" mass="32159">MSGLPYYSHYPVPIVAIPYHHKVPAMPHGPRHSVPMVSRLSHLRTMASLEIPPSHENTIAPTVPHGKGVTQGYTNTITSTPPQVNIPKPMEPPLPHQYTSSPLPPITPNPSPPRSKHQGYGTNPTNQHQPPSYSLTIHPLLSLQHQIHCPSFPTSYPSPPTIHHHRRHLYTQLQTLFSKMKREVLTTFYLRIQCPRCGQLPIIADWEYNGRGLGEMNHCLPREALVLWRTLRREMEVESVDLLRLRQGHLDGVVGGLREVERVFFEGDVGGCGVEAWNGGHGGPPMD</sequence>
<feature type="compositionally biased region" description="Pro residues" evidence="1">
    <location>
        <begin position="102"/>
        <end position="113"/>
    </location>
</feature>
<name>A0A2J6QT38_HYAVF</name>
<accession>A0A2J6QT38</accession>
<dbReference type="EMBL" id="KZ613974">
    <property type="protein sequence ID" value="PMD29442.1"/>
    <property type="molecule type" value="Genomic_DNA"/>
</dbReference>
<evidence type="ECO:0000313" key="2">
    <source>
        <dbReference type="EMBL" id="PMD29442.1"/>
    </source>
</evidence>
<feature type="region of interest" description="Disordered" evidence="1">
    <location>
        <begin position="80"/>
        <end position="130"/>
    </location>
</feature>
<protein>
    <submittedName>
        <fullName evidence="2">Uncharacterized protein</fullName>
    </submittedName>
</protein>
<dbReference type="Proteomes" id="UP000235786">
    <property type="component" value="Unassembled WGS sequence"/>
</dbReference>
<dbReference type="AlphaFoldDB" id="A0A2J6QT38"/>
<evidence type="ECO:0000256" key="1">
    <source>
        <dbReference type="SAM" id="MobiDB-lite"/>
    </source>
</evidence>
<gene>
    <name evidence="2" type="ORF">L207DRAFT_538856</name>
</gene>
<reference evidence="2 3" key="1">
    <citation type="submission" date="2016-04" db="EMBL/GenBank/DDBJ databases">
        <title>A degradative enzymes factory behind the ericoid mycorrhizal symbiosis.</title>
        <authorList>
            <consortium name="DOE Joint Genome Institute"/>
            <person name="Martino E."/>
            <person name="Morin E."/>
            <person name="Grelet G."/>
            <person name="Kuo A."/>
            <person name="Kohler A."/>
            <person name="Daghino S."/>
            <person name="Barry K."/>
            <person name="Choi C."/>
            <person name="Cichocki N."/>
            <person name="Clum A."/>
            <person name="Copeland A."/>
            <person name="Hainaut M."/>
            <person name="Haridas S."/>
            <person name="Labutti K."/>
            <person name="Lindquist E."/>
            <person name="Lipzen A."/>
            <person name="Khouja H.-R."/>
            <person name="Murat C."/>
            <person name="Ohm R."/>
            <person name="Olson A."/>
            <person name="Spatafora J."/>
            <person name="Veneault-Fourrey C."/>
            <person name="Henrissat B."/>
            <person name="Grigoriev I."/>
            <person name="Martin F."/>
            <person name="Perotto S."/>
        </authorList>
    </citation>
    <scope>NUCLEOTIDE SEQUENCE [LARGE SCALE GENOMIC DNA]</scope>
    <source>
        <strain evidence="2 3">F</strain>
    </source>
</reference>
<proteinExistence type="predicted"/>
<organism evidence="2 3">
    <name type="scientific">Hyaloscypha variabilis (strain UAMH 11265 / GT02V1 / F)</name>
    <name type="common">Meliniomyces variabilis</name>
    <dbReference type="NCBI Taxonomy" id="1149755"/>
    <lineage>
        <taxon>Eukaryota</taxon>
        <taxon>Fungi</taxon>
        <taxon>Dikarya</taxon>
        <taxon>Ascomycota</taxon>
        <taxon>Pezizomycotina</taxon>
        <taxon>Leotiomycetes</taxon>
        <taxon>Helotiales</taxon>
        <taxon>Hyaloscyphaceae</taxon>
        <taxon>Hyaloscypha</taxon>
        <taxon>Hyaloscypha variabilis</taxon>
    </lineage>
</organism>
<evidence type="ECO:0000313" key="3">
    <source>
        <dbReference type="Proteomes" id="UP000235786"/>
    </source>
</evidence>